<name>A0A918PW06_9BACT</name>
<organism evidence="1 2">
    <name type="scientific">Echinicola pacifica</name>
    <dbReference type="NCBI Taxonomy" id="346377"/>
    <lineage>
        <taxon>Bacteria</taxon>
        <taxon>Pseudomonadati</taxon>
        <taxon>Bacteroidota</taxon>
        <taxon>Cytophagia</taxon>
        <taxon>Cytophagales</taxon>
        <taxon>Cyclobacteriaceae</taxon>
        <taxon>Echinicola</taxon>
    </lineage>
</organism>
<dbReference type="AlphaFoldDB" id="A0A918PW06"/>
<proteinExistence type="predicted"/>
<evidence type="ECO:0000313" key="1">
    <source>
        <dbReference type="EMBL" id="GGZ22793.1"/>
    </source>
</evidence>
<comment type="caution">
    <text evidence="1">The sequence shown here is derived from an EMBL/GenBank/DDBJ whole genome shotgun (WGS) entry which is preliminary data.</text>
</comment>
<sequence>MVRGSAHFVEGNQGDLEENMGPMIAEVLVEPIPGQKIFKYRVSPSQEKDFSGYILYLEGETSERVHDFQHGYFYGNAFPGFDKLQVYLLDCDGKAVPLKVKEAKVSRFRDIPAFLTGRQLNVSRLWGS</sequence>
<dbReference type="RefSeq" id="WP_157492479.1">
    <property type="nucleotide sequence ID" value="NZ_BMWX01000002.1"/>
</dbReference>
<dbReference type="EMBL" id="BMWX01000002">
    <property type="protein sequence ID" value="GGZ22793.1"/>
    <property type="molecule type" value="Genomic_DNA"/>
</dbReference>
<protein>
    <submittedName>
        <fullName evidence="1">Uncharacterized protein</fullName>
    </submittedName>
</protein>
<evidence type="ECO:0000313" key="2">
    <source>
        <dbReference type="Proteomes" id="UP000619457"/>
    </source>
</evidence>
<gene>
    <name evidence="1" type="ORF">GCM10007049_14520</name>
</gene>
<reference evidence="1" key="2">
    <citation type="submission" date="2020-09" db="EMBL/GenBank/DDBJ databases">
        <authorList>
            <person name="Sun Q."/>
            <person name="Kim S."/>
        </authorList>
    </citation>
    <scope>NUCLEOTIDE SEQUENCE</scope>
    <source>
        <strain evidence="1">KCTC 12368</strain>
    </source>
</reference>
<reference evidence="1" key="1">
    <citation type="journal article" date="2014" name="Int. J. Syst. Evol. Microbiol.">
        <title>Complete genome sequence of Corynebacterium casei LMG S-19264T (=DSM 44701T), isolated from a smear-ripened cheese.</title>
        <authorList>
            <consortium name="US DOE Joint Genome Institute (JGI-PGF)"/>
            <person name="Walter F."/>
            <person name="Albersmeier A."/>
            <person name="Kalinowski J."/>
            <person name="Ruckert C."/>
        </authorList>
    </citation>
    <scope>NUCLEOTIDE SEQUENCE</scope>
    <source>
        <strain evidence="1">KCTC 12368</strain>
    </source>
</reference>
<accession>A0A918PW06</accession>
<dbReference type="Proteomes" id="UP000619457">
    <property type="component" value="Unassembled WGS sequence"/>
</dbReference>
<keyword evidence="2" id="KW-1185">Reference proteome</keyword>